<name>A0A1I1XIK6_9ACTN</name>
<evidence type="ECO:0000313" key="2">
    <source>
        <dbReference type="Proteomes" id="UP000199323"/>
    </source>
</evidence>
<proteinExistence type="predicted"/>
<gene>
    <name evidence="1" type="ORF">SAMN05216251_101403</name>
</gene>
<sequence>MARMEPEILIGAWRRLLINPRATWVLFAHGTCVVLTAPDGDLAEQAVRILRDSGPVHAGSPAGDFSVITAEDGDGWVVTSHHPDVLTYVARDEVEEGGDLAVGLFGRSKRHSDGTELTVVHVEDKRDEAAQA</sequence>
<dbReference type="STRING" id="380248.SAMN05216251_101403"/>
<reference evidence="1 2" key="1">
    <citation type="submission" date="2016-10" db="EMBL/GenBank/DDBJ databases">
        <authorList>
            <person name="de Groot N.N."/>
        </authorList>
    </citation>
    <scope>NUCLEOTIDE SEQUENCE [LARGE SCALE GENOMIC DNA]</scope>
    <source>
        <strain evidence="1 2">CGMCC 4.3510</strain>
    </source>
</reference>
<keyword evidence="2" id="KW-1185">Reference proteome</keyword>
<evidence type="ECO:0000313" key="1">
    <source>
        <dbReference type="EMBL" id="SFE07185.1"/>
    </source>
</evidence>
<protein>
    <submittedName>
        <fullName evidence="1">Uncharacterized protein</fullName>
    </submittedName>
</protein>
<dbReference type="AlphaFoldDB" id="A0A1I1XIK6"/>
<dbReference type="EMBL" id="FONG01000001">
    <property type="protein sequence ID" value="SFE07185.1"/>
    <property type="molecule type" value="Genomic_DNA"/>
</dbReference>
<dbReference type="Proteomes" id="UP000199323">
    <property type="component" value="Unassembled WGS sequence"/>
</dbReference>
<accession>A0A1I1XIK6</accession>
<organism evidence="1 2">
    <name type="scientific">Actinacidiphila alni</name>
    <dbReference type="NCBI Taxonomy" id="380248"/>
    <lineage>
        <taxon>Bacteria</taxon>
        <taxon>Bacillati</taxon>
        <taxon>Actinomycetota</taxon>
        <taxon>Actinomycetes</taxon>
        <taxon>Kitasatosporales</taxon>
        <taxon>Streptomycetaceae</taxon>
        <taxon>Actinacidiphila</taxon>
    </lineage>
</organism>